<protein>
    <submittedName>
        <fullName evidence="1">Uncharacterized protein</fullName>
    </submittedName>
</protein>
<accession>A0A251T9K1</accession>
<organism evidence="1 2">
    <name type="scientific">Helianthus annuus</name>
    <name type="common">Common sunflower</name>
    <dbReference type="NCBI Taxonomy" id="4232"/>
    <lineage>
        <taxon>Eukaryota</taxon>
        <taxon>Viridiplantae</taxon>
        <taxon>Streptophyta</taxon>
        <taxon>Embryophyta</taxon>
        <taxon>Tracheophyta</taxon>
        <taxon>Spermatophyta</taxon>
        <taxon>Magnoliopsida</taxon>
        <taxon>eudicotyledons</taxon>
        <taxon>Gunneridae</taxon>
        <taxon>Pentapetalae</taxon>
        <taxon>asterids</taxon>
        <taxon>campanulids</taxon>
        <taxon>Asterales</taxon>
        <taxon>Asteraceae</taxon>
        <taxon>Asteroideae</taxon>
        <taxon>Heliantheae alliance</taxon>
        <taxon>Heliantheae</taxon>
        <taxon>Helianthus</taxon>
    </lineage>
</organism>
<dbReference type="Proteomes" id="UP000215914">
    <property type="component" value="Chromosome 11"/>
</dbReference>
<evidence type="ECO:0000313" key="2">
    <source>
        <dbReference type="Proteomes" id="UP000215914"/>
    </source>
</evidence>
<dbReference type="AlphaFoldDB" id="A0A251T9K1"/>
<proteinExistence type="predicted"/>
<gene>
    <name evidence="1" type="ORF">HannXRQ_Chr11g0334871</name>
</gene>
<name>A0A251T9K1_HELAN</name>
<dbReference type="InParanoid" id="A0A251T9K1"/>
<dbReference type="EMBL" id="CM007900">
    <property type="protein sequence ID" value="OTG07827.1"/>
    <property type="molecule type" value="Genomic_DNA"/>
</dbReference>
<keyword evidence="2" id="KW-1185">Reference proteome</keyword>
<sequence>MLVLRRKLRFELCFGSRFRMSLEATGQSRVRVFGFLSSRLGSVSVWVRVNKGNRVKTHQRRPESAACSGLDSVQLGPTRLDSVHLASTQSTRADSVNSVDPVNSVRRLDISAENDRG</sequence>
<reference evidence="2" key="1">
    <citation type="journal article" date="2017" name="Nature">
        <title>The sunflower genome provides insights into oil metabolism, flowering and Asterid evolution.</title>
        <authorList>
            <person name="Badouin H."/>
            <person name="Gouzy J."/>
            <person name="Grassa C.J."/>
            <person name="Murat F."/>
            <person name="Staton S.E."/>
            <person name="Cottret L."/>
            <person name="Lelandais-Briere C."/>
            <person name="Owens G.L."/>
            <person name="Carrere S."/>
            <person name="Mayjonade B."/>
            <person name="Legrand L."/>
            <person name="Gill N."/>
            <person name="Kane N.C."/>
            <person name="Bowers J.E."/>
            <person name="Hubner S."/>
            <person name="Bellec A."/>
            <person name="Berard A."/>
            <person name="Berges H."/>
            <person name="Blanchet N."/>
            <person name="Boniface M.C."/>
            <person name="Brunel D."/>
            <person name="Catrice O."/>
            <person name="Chaidir N."/>
            <person name="Claudel C."/>
            <person name="Donnadieu C."/>
            <person name="Faraut T."/>
            <person name="Fievet G."/>
            <person name="Helmstetter N."/>
            <person name="King M."/>
            <person name="Knapp S.J."/>
            <person name="Lai Z."/>
            <person name="Le Paslier M.C."/>
            <person name="Lippi Y."/>
            <person name="Lorenzon L."/>
            <person name="Mandel J.R."/>
            <person name="Marage G."/>
            <person name="Marchand G."/>
            <person name="Marquand E."/>
            <person name="Bret-Mestries E."/>
            <person name="Morien E."/>
            <person name="Nambeesan S."/>
            <person name="Nguyen T."/>
            <person name="Pegot-Espagnet P."/>
            <person name="Pouilly N."/>
            <person name="Raftis F."/>
            <person name="Sallet E."/>
            <person name="Schiex T."/>
            <person name="Thomas J."/>
            <person name="Vandecasteele C."/>
            <person name="Vares D."/>
            <person name="Vear F."/>
            <person name="Vautrin S."/>
            <person name="Crespi M."/>
            <person name="Mangin B."/>
            <person name="Burke J.M."/>
            <person name="Salse J."/>
            <person name="Munos S."/>
            <person name="Vincourt P."/>
            <person name="Rieseberg L.H."/>
            <person name="Langlade N.B."/>
        </authorList>
    </citation>
    <scope>NUCLEOTIDE SEQUENCE [LARGE SCALE GENOMIC DNA]</scope>
    <source>
        <strain evidence="2">cv. SF193</strain>
    </source>
</reference>
<evidence type="ECO:0000313" key="1">
    <source>
        <dbReference type="EMBL" id="OTG07827.1"/>
    </source>
</evidence>